<reference evidence="1" key="1">
    <citation type="submission" date="2021-04" db="EMBL/GenBank/DDBJ databases">
        <authorList>
            <person name="Tunstrom K."/>
        </authorList>
    </citation>
    <scope>NUCLEOTIDE SEQUENCE</scope>
</reference>
<dbReference type="AlphaFoldDB" id="A0A8S3XRI7"/>
<comment type="caution">
    <text evidence="1">The sequence shown here is derived from an EMBL/GenBank/DDBJ whole genome shotgun (WGS) entry which is preliminary data.</text>
</comment>
<evidence type="ECO:0000313" key="2">
    <source>
        <dbReference type="Proteomes" id="UP000691718"/>
    </source>
</evidence>
<name>A0A8S3XRI7_PARAO</name>
<gene>
    <name evidence="1" type="ORF">PAPOLLO_LOCUS21194</name>
</gene>
<dbReference type="Proteomes" id="UP000691718">
    <property type="component" value="Unassembled WGS sequence"/>
</dbReference>
<dbReference type="EMBL" id="CAJQZP010001305">
    <property type="protein sequence ID" value="CAG5037711.1"/>
    <property type="molecule type" value="Genomic_DNA"/>
</dbReference>
<protein>
    <submittedName>
        <fullName evidence="1">(apollo) hypothetical protein</fullName>
    </submittedName>
</protein>
<keyword evidence="2" id="KW-1185">Reference proteome</keyword>
<evidence type="ECO:0000313" key="1">
    <source>
        <dbReference type="EMBL" id="CAG5037711.1"/>
    </source>
</evidence>
<accession>A0A8S3XRI7</accession>
<organism evidence="1 2">
    <name type="scientific">Parnassius apollo</name>
    <name type="common">Apollo butterfly</name>
    <name type="synonym">Papilio apollo</name>
    <dbReference type="NCBI Taxonomy" id="110799"/>
    <lineage>
        <taxon>Eukaryota</taxon>
        <taxon>Metazoa</taxon>
        <taxon>Ecdysozoa</taxon>
        <taxon>Arthropoda</taxon>
        <taxon>Hexapoda</taxon>
        <taxon>Insecta</taxon>
        <taxon>Pterygota</taxon>
        <taxon>Neoptera</taxon>
        <taxon>Endopterygota</taxon>
        <taxon>Lepidoptera</taxon>
        <taxon>Glossata</taxon>
        <taxon>Ditrysia</taxon>
        <taxon>Papilionoidea</taxon>
        <taxon>Papilionidae</taxon>
        <taxon>Parnassiinae</taxon>
        <taxon>Parnassini</taxon>
        <taxon>Parnassius</taxon>
        <taxon>Parnassius</taxon>
    </lineage>
</organism>
<sequence>MSIRKPHEARDEIQFTPINHIDIWPVECDIENGYKEDIYSLESVEEEKIENENFKFEVNWSYEIDTDEKQEDLEIDAFEDRHKDTEGDLPLIAFGSKSKADDDDIEQPCIQTNNFSKPRPSSVELSPRLWIAHLEAVTANQEEGTAVCDTGSA</sequence>
<proteinExistence type="predicted"/>